<proteinExistence type="predicted"/>
<dbReference type="eggNOG" id="ENOG50349T5">
    <property type="taxonomic scope" value="Bacteria"/>
</dbReference>
<dbReference type="EMBL" id="AEWX01000049">
    <property type="protein sequence ID" value="EGC18645.1"/>
    <property type="molecule type" value="Genomic_DNA"/>
</dbReference>
<dbReference type="STRING" id="888743.HMPREF9141_2844"/>
<protein>
    <submittedName>
        <fullName evidence="1">Uncharacterized protein</fullName>
    </submittedName>
</protein>
<sequence length="125" mass="14235">MEFRRVIEVTKETREFLQKAFNVTGTMVWYALNFDEKRGQSDLAKRIRNLALQKGGVVLNIGPEIETIHSADGCMRQYFPHDVLLEADTRCTGLVAVYKKGELQRSWDNPGVSELDGIQSWAMSL</sequence>
<keyword evidence="2" id="KW-1185">Reference proteome</keyword>
<accession>F0FB77</accession>
<gene>
    <name evidence="1" type="ORF">HMPREF9141_2844</name>
</gene>
<dbReference type="RefSeq" id="WP_007369082.1">
    <property type="nucleotide sequence ID" value="NZ_GL872284.1"/>
</dbReference>
<dbReference type="HOGENOM" id="CLU_157238_0_0_10"/>
<dbReference type="Proteomes" id="UP000005697">
    <property type="component" value="Unassembled WGS sequence"/>
</dbReference>
<evidence type="ECO:0000313" key="2">
    <source>
        <dbReference type="Proteomes" id="UP000005697"/>
    </source>
</evidence>
<comment type="caution">
    <text evidence="1">The sequence shown here is derived from an EMBL/GenBank/DDBJ whole genome shotgun (WGS) entry which is preliminary data.</text>
</comment>
<evidence type="ECO:0000313" key="1">
    <source>
        <dbReference type="EMBL" id="EGC18645.1"/>
    </source>
</evidence>
<organism evidence="1 2">
    <name type="scientific">Prevotella multiformis DSM 16608</name>
    <dbReference type="NCBI Taxonomy" id="888743"/>
    <lineage>
        <taxon>Bacteria</taxon>
        <taxon>Pseudomonadati</taxon>
        <taxon>Bacteroidota</taxon>
        <taxon>Bacteroidia</taxon>
        <taxon>Bacteroidales</taxon>
        <taxon>Prevotellaceae</taxon>
        <taxon>Prevotella</taxon>
    </lineage>
</organism>
<reference evidence="1 2" key="1">
    <citation type="submission" date="2011-01" db="EMBL/GenBank/DDBJ databases">
        <authorList>
            <person name="Muzny D."/>
            <person name="Qin X."/>
            <person name="Deng J."/>
            <person name="Jiang H."/>
            <person name="Liu Y."/>
            <person name="Qu J."/>
            <person name="Song X.-Z."/>
            <person name="Zhang L."/>
            <person name="Thornton R."/>
            <person name="Coyle M."/>
            <person name="Francisco L."/>
            <person name="Jackson L."/>
            <person name="Javaid M."/>
            <person name="Korchina V."/>
            <person name="Kovar C."/>
            <person name="Mata R."/>
            <person name="Mathew T."/>
            <person name="Ngo R."/>
            <person name="Nguyen L."/>
            <person name="Nguyen N."/>
            <person name="Okwuonu G."/>
            <person name="Ongeri F."/>
            <person name="Pham C."/>
            <person name="Simmons D."/>
            <person name="Wilczek-Boney K."/>
            <person name="Hale W."/>
            <person name="Jakkamsetti A."/>
            <person name="Pham P."/>
            <person name="Ruth R."/>
            <person name="San Lucas F."/>
            <person name="Warren J."/>
            <person name="Zhang J."/>
            <person name="Zhao Z."/>
            <person name="Zhou C."/>
            <person name="Zhu D."/>
            <person name="Lee S."/>
            <person name="Bess C."/>
            <person name="Blankenburg K."/>
            <person name="Forbes L."/>
            <person name="Fu Q."/>
            <person name="Gubbala S."/>
            <person name="Hirani K."/>
            <person name="Jayaseelan J.C."/>
            <person name="Lara F."/>
            <person name="Munidasa M."/>
            <person name="Palculict T."/>
            <person name="Patil S."/>
            <person name="Pu L.-L."/>
            <person name="Saada N."/>
            <person name="Tang L."/>
            <person name="Weissenberger G."/>
            <person name="Zhu Y."/>
            <person name="Hemphill L."/>
            <person name="Shang Y."/>
            <person name="Youmans B."/>
            <person name="Ayvaz T."/>
            <person name="Ross M."/>
            <person name="Santibanez J."/>
            <person name="Aqrawi P."/>
            <person name="Gross S."/>
            <person name="Joshi V."/>
            <person name="Fowler G."/>
            <person name="Nazareth L."/>
            <person name="Reid J."/>
            <person name="Worley K."/>
            <person name="Petrosino J."/>
            <person name="Highlander S."/>
            <person name="Gibbs R."/>
        </authorList>
    </citation>
    <scope>NUCLEOTIDE SEQUENCE [LARGE SCALE GENOMIC DNA]</scope>
    <source>
        <strain evidence="1 2">DSM 16608</strain>
    </source>
</reference>
<dbReference type="OrthoDB" id="1050478at2"/>
<name>F0FB77_9BACT</name>
<dbReference type="AlphaFoldDB" id="F0FB77"/>